<reference evidence="1 2" key="1">
    <citation type="journal article" date="2022" name="bioRxiv">
        <title>The genome of the oomycete Peronosclerospora sorghi, a cosmopolitan pathogen of maize and sorghum, is inflated with dispersed pseudogenes.</title>
        <authorList>
            <person name="Fletcher K."/>
            <person name="Martin F."/>
            <person name="Isakeit T."/>
            <person name="Cavanaugh K."/>
            <person name="Magill C."/>
            <person name="Michelmore R."/>
        </authorList>
    </citation>
    <scope>NUCLEOTIDE SEQUENCE [LARGE SCALE GENOMIC DNA]</scope>
    <source>
        <strain evidence="1">P6</strain>
    </source>
</reference>
<proteinExistence type="predicted"/>
<keyword evidence="2" id="KW-1185">Reference proteome</keyword>
<gene>
    <name evidence="1" type="ORF">PsorP6_011401</name>
</gene>
<evidence type="ECO:0000313" key="2">
    <source>
        <dbReference type="Proteomes" id="UP001163321"/>
    </source>
</evidence>
<sequence length="212" mass="23741">MHALGDRMTTPARPSTMGRTLNALGALAVYASSPMKASARSSSTCNARTNSSSFPILRSIDQVDIPRVVEPQNDDGLLKRRGKVAGCARENSRGGSLNCTLRLFENSKVEQEILHDVTWRKLKAQVFKKYPPVVQNHHVIEELKHLGQWLQKEYDTCFAESFGNAAVCRVDIKDRGAVENRLISSMRMTYLWKNSISPVITRLCSPPETHMQ</sequence>
<protein>
    <submittedName>
        <fullName evidence="1">Uncharacterized protein</fullName>
    </submittedName>
</protein>
<accession>A0ACC0WHQ7</accession>
<dbReference type="EMBL" id="CM047591">
    <property type="protein sequence ID" value="KAI9918383.1"/>
    <property type="molecule type" value="Genomic_DNA"/>
</dbReference>
<organism evidence="1 2">
    <name type="scientific">Peronosclerospora sorghi</name>
    <dbReference type="NCBI Taxonomy" id="230839"/>
    <lineage>
        <taxon>Eukaryota</taxon>
        <taxon>Sar</taxon>
        <taxon>Stramenopiles</taxon>
        <taxon>Oomycota</taxon>
        <taxon>Peronosporomycetes</taxon>
        <taxon>Peronosporales</taxon>
        <taxon>Peronosporaceae</taxon>
        <taxon>Peronosclerospora</taxon>
    </lineage>
</organism>
<name>A0ACC0WHQ7_9STRA</name>
<comment type="caution">
    <text evidence="1">The sequence shown here is derived from an EMBL/GenBank/DDBJ whole genome shotgun (WGS) entry which is preliminary data.</text>
</comment>
<dbReference type="Proteomes" id="UP001163321">
    <property type="component" value="Chromosome 12"/>
</dbReference>
<evidence type="ECO:0000313" key="1">
    <source>
        <dbReference type="EMBL" id="KAI9918383.1"/>
    </source>
</evidence>